<dbReference type="Gene3D" id="2.30.180.10">
    <property type="entry name" value="FAS1 domain"/>
    <property type="match status" value="1"/>
</dbReference>
<proteinExistence type="predicted"/>
<dbReference type="SMART" id="SM00554">
    <property type="entry name" value="FAS1"/>
    <property type="match status" value="1"/>
</dbReference>
<keyword evidence="4" id="KW-1185">Reference proteome</keyword>
<dbReference type="FunFam" id="2.30.180.10:FF:000019">
    <property type="entry name" value="Cell surface lipoprotein"/>
    <property type="match status" value="1"/>
</dbReference>
<evidence type="ECO:0000313" key="3">
    <source>
        <dbReference type="EMBL" id="KLV00656.1"/>
    </source>
</evidence>
<dbReference type="InterPro" id="IPR000782">
    <property type="entry name" value="FAS1_domain"/>
</dbReference>
<organism evidence="3 4">
    <name type="scientific">Photobacterium aphoticum</name>
    <dbReference type="NCBI Taxonomy" id="754436"/>
    <lineage>
        <taxon>Bacteria</taxon>
        <taxon>Pseudomonadati</taxon>
        <taxon>Pseudomonadota</taxon>
        <taxon>Gammaproteobacteria</taxon>
        <taxon>Vibrionales</taxon>
        <taxon>Vibrionaceae</taxon>
        <taxon>Photobacterium</taxon>
    </lineage>
</organism>
<dbReference type="InterPro" id="IPR050904">
    <property type="entry name" value="Adhesion/Biosynth-related"/>
</dbReference>
<name>A0A0J1GM12_9GAMM</name>
<dbReference type="Pfam" id="PF02469">
    <property type="entry name" value="Fasciclin"/>
    <property type="match status" value="1"/>
</dbReference>
<dbReference type="PROSITE" id="PS50213">
    <property type="entry name" value="FAS1"/>
    <property type="match status" value="1"/>
</dbReference>
<dbReference type="SUPFAM" id="SSF82153">
    <property type="entry name" value="FAS1 domain"/>
    <property type="match status" value="1"/>
</dbReference>
<gene>
    <name evidence="3" type="ORF">ABT58_11825</name>
</gene>
<dbReference type="GO" id="GO:0005615">
    <property type="term" value="C:extracellular space"/>
    <property type="evidence" value="ECO:0007669"/>
    <property type="project" value="TreeGrafter"/>
</dbReference>
<feature type="signal peptide" evidence="1">
    <location>
        <begin position="1"/>
        <end position="22"/>
    </location>
</feature>
<evidence type="ECO:0000313" key="4">
    <source>
        <dbReference type="Proteomes" id="UP000036426"/>
    </source>
</evidence>
<protein>
    <submittedName>
        <fullName evidence="3">Fasciclin</fullName>
    </submittedName>
</protein>
<dbReference type="PANTHER" id="PTHR10900">
    <property type="entry name" value="PERIOSTIN-RELATED"/>
    <property type="match status" value="1"/>
</dbReference>
<evidence type="ECO:0000259" key="2">
    <source>
        <dbReference type="PROSITE" id="PS50213"/>
    </source>
</evidence>
<dbReference type="InterPro" id="IPR036378">
    <property type="entry name" value="FAS1_dom_sf"/>
</dbReference>
<dbReference type="EMBL" id="LDOV01000021">
    <property type="protein sequence ID" value="KLV00656.1"/>
    <property type="molecule type" value="Genomic_DNA"/>
</dbReference>
<dbReference type="PANTHER" id="PTHR10900:SF77">
    <property type="entry name" value="FI19380P1"/>
    <property type="match status" value="1"/>
</dbReference>
<comment type="caution">
    <text evidence="3">The sequence shown here is derived from an EMBL/GenBank/DDBJ whole genome shotgun (WGS) entry which is preliminary data.</text>
</comment>
<evidence type="ECO:0000256" key="1">
    <source>
        <dbReference type="SAM" id="SignalP"/>
    </source>
</evidence>
<feature type="chain" id="PRO_5005251727" evidence="1">
    <location>
        <begin position="23"/>
        <end position="178"/>
    </location>
</feature>
<reference evidence="3 4" key="1">
    <citation type="submission" date="2015-05" db="EMBL/GenBank/DDBJ databases">
        <title>Photobacterium galathea sp. nov.</title>
        <authorList>
            <person name="Machado H."/>
            <person name="Gram L."/>
        </authorList>
    </citation>
    <scope>NUCLEOTIDE SEQUENCE [LARGE SCALE GENOMIC DNA]</scope>
    <source>
        <strain evidence="3 4">DSM 25995</strain>
    </source>
</reference>
<dbReference type="Proteomes" id="UP000036426">
    <property type="component" value="Unassembled WGS sequence"/>
</dbReference>
<dbReference type="AlphaFoldDB" id="A0A0J1GM12"/>
<keyword evidence="1" id="KW-0732">Signal</keyword>
<feature type="domain" description="FAS1" evidence="2">
    <location>
        <begin position="34"/>
        <end position="166"/>
    </location>
</feature>
<sequence length="178" mass="18986">MLRVITLAFSALLLSVSQLAFAEHHGDSKAEQAEKNLVQVAANNDDFQTLVMAIKAADLVEVLEGKGPFTVLAPTDEAFAKLPDGTLAALLKPENKEKLQAILTYHVLPGAISSKEVTKLKLPATVQGEPVTITETEDGVMINNAKVITADIPASNGIIHVIDTVLIPPQKDTEKDAK</sequence>
<accession>A0A0J1GM12</accession>
<dbReference type="PATRIC" id="fig|754436.4.peg.2508"/>